<accession>A0AA90XY18</accession>
<feature type="domain" description="HTH luxR-type" evidence="5">
    <location>
        <begin position="142"/>
        <end position="207"/>
    </location>
</feature>
<dbReference type="PANTHER" id="PTHR44688:SF16">
    <property type="entry name" value="DNA-BINDING TRANSCRIPTIONAL ACTIVATOR DEVR_DOSR"/>
    <property type="match status" value="1"/>
</dbReference>
<dbReference type="PANTHER" id="PTHR44688">
    <property type="entry name" value="DNA-BINDING TRANSCRIPTIONAL ACTIVATOR DEVR_DOSR"/>
    <property type="match status" value="1"/>
</dbReference>
<dbReference type="PRINTS" id="PR00038">
    <property type="entry name" value="HTHLUXR"/>
</dbReference>
<dbReference type="InterPro" id="IPR000792">
    <property type="entry name" value="Tscrpt_reg_LuxR_C"/>
</dbReference>
<reference evidence="6" key="1">
    <citation type="submission" date="2020-03" db="EMBL/GenBank/DDBJ databases">
        <authorList>
            <person name="Kislichkina A."/>
            <person name="Dentovskaya S."/>
            <person name="Shaikhutdinov R."/>
            <person name="Ivanov S."/>
            <person name="Sizova A."/>
            <person name="Solomentsev V."/>
            <person name="Bogun A."/>
        </authorList>
    </citation>
    <scope>NUCLEOTIDE SEQUENCE</scope>
    <source>
        <strain evidence="6">SCPM-O-B-8025</strain>
    </source>
</reference>
<keyword evidence="1" id="KW-0805">Transcription regulation</keyword>
<evidence type="ECO:0000256" key="4">
    <source>
        <dbReference type="ARBA" id="ARBA00023163"/>
    </source>
</evidence>
<dbReference type="Proteomes" id="UP000698240">
    <property type="component" value="Unassembled WGS sequence"/>
</dbReference>
<dbReference type="SUPFAM" id="SSF46894">
    <property type="entry name" value="C-terminal effector domain of the bipartite response regulators"/>
    <property type="match status" value="1"/>
</dbReference>
<proteinExistence type="predicted"/>
<keyword evidence="4" id="KW-0804">Transcription</keyword>
<evidence type="ECO:0000256" key="2">
    <source>
        <dbReference type="ARBA" id="ARBA00023125"/>
    </source>
</evidence>
<dbReference type="GO" id="GO:0006355">
    <property type="term" value="P:regulation of DNA-templated transcription"/>
    <property type="evidence" value="ECO:0007669"/>
    <property type="project" value="InterPro"/>
</dbReference>
<evidence type="ECO:0000313" key="6">
    <source>
        <dbReference type="EMBL" id="NIL28350.1"/>
    </source>
</evidence>
<sequence length="209" mass="24454">MEEKQVIIQHACQFTLASVKDILNDILNTEPINIVAQVKSLEDVYDNLMRFPSTHMVILSLCCDDYRHNHTFHLIVNWLQANRTTCRVVIIADIPYIRLLEHYFYDIDLIYAMIAKTAPVSHVVEWLRQVFYQVTPTKRLFYRKRHLSLSKREQLVMELLLQGNSNNHIASALQLSNKTVSYYKRNAMNKLGIPSLQPMLILPTSRMDH</sequence>
<comment type="caution">
    <text evidence="6">The sequence shown here is derived from an EMBL/GenBank/DDBJ whole genome shotgun (WGS) entry which is preliminary data.</text>
</comment>
<dbReference type="SMART" id="SM00421">
    <property type="entry name" value="HTH_LUXR"/>
    <property type="match status" value="1"/>
</dbReference>
<evidence type="ECO:0000313" key="7">
    <source>
        <dbReference type="Proteomes" id="UP000698240"/>
    </source>
</evidence>
<keyword evidence="2" id="KW-0238">DNA-binding</keyword>
<dbReference type="Pfam" id="PF00196">
    <property type="entry name" value="GerE"/>
    <property type="match status" value="1"/>
</dbReference>
<dbReference type="CDD" id="cd06170">
    <property type="entry name" value="LuxR_C_like"/>
    <property type="match status" value="1"/>
</dbReference>
<dbReference type="AlphaFoldDB" id="A0AA90XY18"/>
<evidence type="ECO:0000256" key="3">
    <source>
        <dbReference type="ARBA" id="ARBA00023159"/>
    </source>
</evidence>
<dbReference type="RefSeq" id="WP_050083227.1">
    <property type="nucleotide sequence ID" value="NZ_CAUPYG010000070.1"/>
</dbReference>
<keyword evidence="3" id="KW-0010">Activator</keyword>
<organism evidence="6 7">
    <name type="scientific">Yersinia massiliensis</name>
    <dbReference type="NCBI Taxonomy" id="419257"/>
    <lineage>
        <taxon>Bacteria</taxon>
        <taxon>Pseudomonadati</taxon>
        <taxon>Pseudomonadota</taxon>
        <taxon>Gammaproteobacteria</taxon>
        <taxon>Enterobacterales</taxon>
        <taxon>Yersiniaceae</taxon>
        <taxon>Yersinia</taxon>
    </lineage>
</organism>
<dbReference type="InterPro" id="IPR016032">
    <property type="entry name" value="Sig_transdc_resp-reg_C-effctor"/>
</dbReference>
<dbReference type="PROSITE" id="PS50043">
    <property type="entry name" value="HTH_LUXR_2"/>
    <property type="match status" value="1"/>
</dbReference>
<name>A0AA90XY18_9GAMM</name>
<dbReference type="Gene3D" id="1.10.10.10">
    <property type="entry name" value="Winged helix-like DNA-binding domain superfamily/Winged helix DNA-binding domain"/>
    <property type="match status" value="1"/>
</dbReference>
<dbReference type="GO" id="GO:0003677">
    <property type="term" value="F:DNA binding"/>
    <property type="evidence" value="ECO:0007669"/>
    <property type="project" value="UniProtKB-KW"/>
</dbReference>
<dbReference type="EMBL" id="JAASAN010000009">
    <property type="protein sequence ID" value="NIL28350.1"/>
    <property type="molecule type" value="Genomic_DNA"/>
</dbReference>
<evidence type="ECO:0000259" key="5">
    <source>
        <dbReference type="PROSITE" id="PS50043"/>
    </source>
</evidence>
<dbReference type="InterPro" id="IPR036388">
    <property type="entry name" value="WH-like_DNA-bd_sf"/>
</dbReference>
<protein>
    <submittedName>
        <fullName evidence="6">Helix-turn-helix transcriptional regulator</fullName>
    </submittedName>
</protein>
<dbReference type="PROSITE" id="PS00622">
    <property type="entry name" value="HTH_LUXR_1"/>
    <property type="match status" value="1"/>
</dbReference>
<gene>
    <name evidence="6" type="ORF">HB980_17600</name>
</gene>
<evidence type="ECO:0000256" key="1">
    <source>
        <dbReference type="ARBA" id="ARBA00023015"/>
    </source>
</evidence>